<organism evidence="3 4">
    <name type="scientific">Lobosporangium transversale</name>
    <dbReference type="NCBI Taxonomy" id="64571"/>
    <lineage>
        <taxon>Eukaryota</taxon>
        <taxon>Fungi</taxon>
        <taxon>Fungi incertae sedis</taxon>
        <taxon>Mucoromycota</taxon>
        <taxon>Mortierellomycotina</taxon>
        <taxon>Mortierellomycetes</taxon>
        <taxon>Mortierellales</taxon>
        <taxon>Mortierellaceae</taxon>
        <taxon>Lobosporangium</taxon>
    </lineage>
</organism>
<dbReference type="GO" id="GO:0005576">
    <property type="term" value="C:extracellular region"/>
    <property type="evidence" value="ECO:0007669"/>
    <property type="project" value="TreeGrafter"/>
</dbReference>
<dbReference type="InParanoid" id="A0A1Y2G844"/>
<keyword evidence="4" id="KW-1185">Reference proteome</keyword>
<protein>
    <submittedName>
        <fullName evidence="3">Uncharacterized protein</fullName>
    </submittedName>
</protein>
<name>A0A1Y2G844_9FUNG</name>
<dbReference type="GO" id="GO:0005886">
    <property type="term" value="C:plasma membrane"/>
    <property type="evidence" value="ECO:0007669"/>
    <property type="project" value="InterPro"/>
</dbReference>
<dbReference type="GO" id="GO:0031505">
    <property type="term" value="P:fungal-type cell wall organization"/>
    <property type="evidence" value="ECO:0007669"/>
    <property type="project" value="TreeGrafter"/>
</dbReference>
<dbReference type="OrthoDB" id="2443140at2759"/>
<gene>
    <name evidence="3" type="ORF">BCR41DRAFT_390179</name>
</gene>
<dbReference type="GO" id="GO:0001402">
    <property type="term" value="P:signal transduction involved in filamentous growth"/>
    <property type="evidence" value="ECO:0007669"/>
    <property type="project" value="TreeGrafter"/>
</dbReference>
<comment type="caution">
    <text evidence="3">The sequence shown here is derived from an EMBL/GenBank/DDBJ whole genome shotgun (WGS) entry which is preliminary data.</text>
</comment>
<feature type="compositionally biased region" description="Low complexity" evidence="1">
    <location>
        <begin position="469"/>
        <end position="479"/>
    </location>
</feature>
<evidence type="ECO:0000256" key="2">
    <source>
        <dbReference type="SAM" id="Phobius"/>
    </source>
</evidence>
<dbReference type="PANTHER" id="PTHR35778">
    <property type="entry name" value="SIGNALING MUCIN HKR1-RELATED"/>
    <property type="match status" value="1"/>
</dbReference>
<dbReference type="GO" id="GO:0007232">
    <property type="term" value="P:osmosensory signaling pathway via Sho1 osmosensor"/>
    <property type="evidence" value="ECO:0007669"/>
    <property type="project" value="InterPro"/>
</dbReference>
<reference evidence="3 4" key="1">
    <citation type="submission" date="2016-07" db="EMBL/GenBank/DDBJ databases">
        <title>Pervasive Adenine N6-methylation of Active Genes in Fungi.</title>
        <authorList>
            <consortium name="DOE Joint Genome Institute"/>
            <person name="Mondo S.J."/>
            <person name="Dannebaum R.O."/>
            <person name="Kuo R.C."/>
            <person name="Labutti K."/>
            <person name="Haridas S."/>
            <person name="Kuo A."/>
            <person name="Salamov A."/>
            <person name="Ahrendt S.R."/>
            <person name="Lipzen A."/>
            <person name="Sullivan W."/>
            <person name="Andreopoulos W.B."/>
            <person name="Clum A."/>
            <person name="Lindquist E."/>
            <person name="Daum C."/>
            <person name="Ramamoorthy G.K."/>
            <person name="Gryganskyi A."/>
            <person name="Culley D."/>
            <person name="Magnuson J.K."/>
            <person name="James T.Y."/>
            <person name="O'Malley M.A."/>
            <person name="Stajich J.E."/>
            <person name="Spatafora J.W."/>
            <person name="Visel A."/>
            <person name="Grigoriev I.V."/>
        </authorList>
    </citation>
    <scope>NUCLEOTIDE SEQUENCE [LARGE SCALE GENOMIC DNA]</scope>
    <source>
        <strain evidence="3 4">NRRL 3116</strain>
    </source>
</reference>
<keyword evidence="2" id="KW-1133">Transmembrane helix</keyword>
<dbReference type="GO" id="GO:0009986">
    <property type="term" value="C:cell surface"/>
    <property type="evidence" value="ECO:0007669"/>
    <property type="project" value="TreeGrafter"/>
</dbReference>
<dbReference type="GeneID" id="33570038"/>
<dbReference type="AlphaFoldDB" id="A0A1Y2G844"/>
<keyword evidence="2" id="KW-0472">Membrane</keyword>
<proteinExistence type="predicted"/>
<dbReference type="Proteomes" id="UP000193648">
    <property type="component" value="Unassembled WGS sequence"/>
</dbReference>
<sequence length="548" mass="58253">MYIMQRQSCISKCTFQTLSNFDDRCCVNVPMCAEALINPSARTANFGSLAPIPEAIEIEIEIPTLWGPEKPKKTRTPVEPTETTGTKPRKTQTITATPTGRSVLPLPPYNTQSTNTPTIATITVPAFPSLPTVVITTSPDSLSSDILQPSITNILTSAPFTTTGLDTAPTLIPNVTTSAAFPSVSDGKVWAPRTTNSQSPADVLSSISLTISLDPKPTEKSTTITVTTTALTMITTTTITAVQPSTTSHYTRRTKTTTPWLPSTIVPVVPTQTIPIPSPGTSLPEVVIPDLHPDIPPNSIKVQLRLEHVSYAQVINNGVLAAQLVSFIPAQLGEVLSVDPGLILVLAIRDGSIEGQGTLKKMRKRALVTTKNVEDAILVTVAIPRAQYWTLSELVKDKNSTLYTPDGDTFGQYLDPTFPLSSRPPPKGNGGDKNGGDSGGDGGNGNGKNRGDDEDSGSSADPLTGALPGSVVNDSSNGSDNKRPANKGPLIGSIVGLVALAYVAIAVVVVRKYRKKKQRQIEREALQRSISSPIEMQGSSNGWGGWYR</sequence>
<dbReference type="GO" id="GO:0006972">
    <property type="term" value="P:hyperosmotic response"/>
    <property type="evidence" value="ECO:0007669"/>
    <property type="project" value="TreeGrafter"/>
</dbReference>
<feature type="region of interest" description="Disordered" evidence="1">
    <location>
        <begin position="413"/>
        <end position="487"/>
    </location>
</feature>
<evidence type="ECO:0000313" key="3">
    <source>
        <dbReference type="EMBL" id="ORZ02062.1"/>
    </source>
</evidence>
<evidence type="ECO:0000313" key="4">
    <source>
        <dbReference type="Proteomes" id="UP000193648"/>
    </source>
</evidence>
<dbReference type="EMBL" id="MCFF01000061">
    <property type="protein sequence ID" value="ORZ02062.1"/>
    <property type="molecule type" value="Genomic_DNA"/>
</dbReference>
<evidence type="ECO:0000256" key="1">
    <source>
        <dbReference type="SAM" id="MobiDB-lite"/>
    </source>
</evidence>
<feature type="compositionally biased region" description="Polar residues" evidence="1">
    <location>
        <begin position="81"/>
        <end position="93"/>
    </location>
</feature>
<dbReference type="GO" id="GO:0030427">
    <property type="term" value="C:site of polarized growth"/>
    <property type="evidence" value="ECO:0007669"/>
    <property type="project" value="TreeGrafter"/>
</dbReference>
<dbReference type="GO" id="GO:0005034">
    <property type="term" value="F:osmosensor activity"/>
    <property type="evidence" value="ECO:0007669"/>
    <property type="project" value="InterPro"/>
</dbReference>
<feature type="transmembrane region" description="Helical" evidence="2">
    <location>
        <begin position="490"/>
        <end position="510"/>
    </location>
</feature>
<dbReference type="InterPro" id="IPR039295">
    <property type="entry name" value="MSB2"/>
</dbReference>
<keyword evidence="2" id="KW-0812">Transmembrane</keyword>
<feature type="region of interest" description="Disordered" evidence="1">
    <location>
        <begin position="67"/>
        <end position="93"/>
    </location>
</feature>
<accession>A0A1Y2G844</accession>
<dbReference type="PANTHER" id="PTHR35778:SF1">
    <property type="entry name" value="SIGNALING MUCIN HKR1-RELATED"/>
    <property type="match status" value="1"/>
</dbReference>
<dbReference type="RefSeq" id="XP_021876290.1">
    <property type="nucleotide sequence ID" value="XM_022028195.1"/>
</dbReference>
<dbReference type="STRING" id="64571.A0A1Y2G844"/>
<feature type="compositionally biased region" description="Gly residues" evidence="1">
    <location>
        <begin position="428"/>
        <end position="448"/>
    </location>
</feature>
<dbReference type="GO" id="GO:0030010">
    <property type="term" value="P:establishment of cell polarity"/>
    <property type="evidence" value="ECO:0007669"/>
    <property type="project" value="TreeGrafter"/>
</dbReference>